<dbReference type="Proteomes" id="UP000643403">
    <property type="component" value="Unassembled WGS sequence"/>
</dbReference>
<sequence>MTTVIELERLKQQAIADPRCEGAYLRALLSATLYVHPPRSDDSGRLRFLTFTRPDGLTVIPAFSHVGAARMAGGNAARVASTRERALFEGTRGAVLMLDANEVGTTLYPEEIAALLDGGRAAPAPVALDCHEGFELLPASGRDSWLLELLASALQPVEAVERVHLAAACSPAGTGEADRLVAIVAALRAHAERAARAVAVALESTPRAPRLSLDLVTHDPGDAFPPELVGNVEQGWTRELRADEAYRRG</sequence>
<name>A0ABQ3BUB8_9GAMM</name>
<dbReference type="InterPro" id="IPR009839">
    <property type="entry name" value="SseB_N"/>
</dbReference>
<evidence type="ECO:0000313" key="3">
    <source>
        <dbReference type="Proteomes" id="UP000643403"/>
    </source>
</evidence>
<dbReference type="EMBL" id="BMXY01000001">
    <property type="protein sequence ID" value="GGZ57573.1"/>
    <property type="molecule type" value="Genomic_DNA"/>
</dbReference>
<reference evidence="3" key="1">
    <citation type="journal article" date="2019" name="Int. J. Syst. Evol. Microbiol.">
        <title>The Global Catalogue of Microorganisms (GCM) 10K type strain sequencing project: providing services to taxonomists for standard genome sequencing and annotation.</title>
        <authorList>
            <consortium name="The Broad Institute Genomics Platform"/>
            <consortium name="The Broad Institute Genome Sequencing Center for Infectious Disease"/>
            <person name="Wu L."/>
            <person name="Ma J."/>
        </authorList>
    </citation>
    <scope>NUCLEOTIDE SEQUENCE [LARGE SCALE GENOMIC DNA]</scope>
    <source>
        <strain evidence="3">KCTC 22558</strain>
    </source>
</reference>
<evidence type="ECO:0000313" key="2">
    <source>
        <dbReference type="EMBL" id="GGZ57573.1"/>
    </source>
</evidence>
<protein>
    <recommendedName>
        <fullName evidence="1">SseB protein N-terminal domain-containing protein</fullName>
    </recommendedName>
</protein>
<feature type="domain" description="SseB protein N-terminal" evidence="1">
    <location>
        <begin position="16"/>
        <end position="114"/>
    </location>
</feature>
<organism evidence="2 3">
    <name type="scientific">Cognatilysobacter xinjiangensis</name>
    <dbReference type="NCBI Taxonomy" id="546892"/>
    <lineage>
        <taxon>Bacteria</taxon>
        <taxon>Pseudomonadati</taxon>
        <taxon>Pseudomonadota</taxon>
        <taxon>Gammaproteobacteria</taxon>
        <taxon>Lysobacterales</taxon>
        <taxon>Lysobacteraceae</taxon>
        <taxon>Cognatilysobacter</taxon>
    </lineage>
</organism>
<dbReference type="RefSeq" id="WP_189447206.1">
    <property type="nucleotide sequence ID" value="NZ_BMXY01000001.1"/>
</dbReference>
<keyword evidence="3" id="KW-1185">Reference proteome</keyword>
<dbReference type="Pfam" id="PF07179">
    <property type="entry name" value="SseB"/>
    <property type="match status" value="1"/>
</dbReference>
<evidence type="ECO:0000259" key="1">
    <source>
        <dbReference type="Pfam" id="PF07179"/>
    </source>
</evidence>
<comment type="caution">
    <text evidence="2">The sequence shown here is derived from an EMBL/GenBank/DDBJ whole genome shotgun (WGS) entry which is preliminary data.</text>
</comment>
<gene>
    <name evidence="2" type="ORF">GCM10008101_08950</name>
</gene>
<accession>A0ABQ3BUB8</accession>
<proteinExistence type="predicted"/>